<evidence type="ECO:0000256" key="2">
    <source>
        <dbReference type="ARBA" id="ARBA00006991"/>
    </source>
</evidence>
<dbReference type="GO" id="GO:0003677">
    <property type="term" value="F:DNA binding"/>
    <property type="evidence" value="ECO:0007669"/>
    <property type="project" value="UniProtKB-KW"/>
</dbReference>
<feature type="compositionally biased region" description="Acidic residues" evidence="12">
    <location>
        <begin position="552"/>
        <end position="564"/>
    </location>
</feature>
<feature type="region of interest" description="Disordered" evidence="12">
    <location>
        <begin position="186"/>
        <end position="228"/>
    </location>
</feature>
<keyword evidence="9" id="KW-0804">Transcription</keyword>
<dbReference type="Gene3D" id="3.30.160.60">
    <property type="entry name" value="Classic Zinc Finger"/>
    <property type="match status" value="8"/>
</dbReference>
<dbReference type="SUPFAM" id="SSF57667">
    <property type="entry name" value="beta-beta-alpha zinc fingers"/>
    <property type="match status" value="5"/>
</dbReference>
<feature type="region of interest" description="Disordered" evidence="12">
    <location>
        <begin position="550"/>
        <end position="642"/>
    </location>
</feature>
<keyword evidence="6" id="KW-0862">Zinc</keyword>
<evidence type="ECO:0000313" key="15">
    <source>
        <dbReference type="Proteomes" id="UP000694569"/>
    </source>
</evidence>
<comment type="similarity">
    <text evidence="2">Belongs to the krueppel C2H2-type zinc-finger protein family.</text>
</comment>
<dbReference type="Pfam" id="PF13894">
    <property type="entry name" value="zf-C2H2_4"/>
    <property type="match status" value="1"/>
</dbReference>
<keyword evidence="3" id="KW-0479">Metal-binding</keyword>
<dbReference type="FunFam" id="3.30.160.60:FF:000322">
    <property type="entry name" value="GDNF-inducible zinc finger protein 1"/>
    <property type="match status" value="1"/>
</dbReference>
<dbReference type="GeneTree" id="ENSGT01150000286939"/>
<dbReference type="Ensembl" id="ENSLLET00000030379.1">
    <property type="protein sequence ID" value="ENSLLEP00000029247.1"/>
    <property type="gene ID" value="ENSLLEG00000018553.1"/>
</dbReference>
<dbReference type="PROSITE" id="PS50157">
    <property type="entry name" value="ZINC_FINGER_C2H2_2"/>
    <property type="match status" value="9"/>
</dbReference>
<dbReference type="PANTHER" id="PTHR23234:SF8">
    <property type="entry name" value="C2H2-TYPE DOMAIN-CONTAINING PROTEIN"/>
    <property type="match status" value="1"/>
</dbReference>
<evidence type="ECO:0000256" key="1">
    <source>
        <dbReference type="ARBA" id="ARBA00004123"/>
    </source>
</evidence>
<dbReference type="Proteomes" id="UP000694569">
    <property type="component" value="Unplaced"/>
</dbReference>
<evidence type="ECO:0000256" key="11">
    <source>
        <dbReference type="PROSITE-ProRule" id="PRU00042"/>
    </source>
</evidence>
<evidence type="ECO:0000256" key="8">
    <source>
        <dbReference type="ARBA" id="ARBA00023125"/>
    </source>
</evidence>
<evidence type="ECO:0000256" key="12">
    <source>
        <dbReference type="SAM" id="MobiDB-lite"/>
    </source>
</evidence>
<evidence type="ECO:0000313" key="14">
    <source>
        <dbReference type="Ensembl" id="ENSLLEP00000029247.1"/>
    </source>
</evidence>
<feature type="domain" description="C2H2-type" evidence="13">
    <location>
        <begin position="868"/>
        <end position="895"/>
    </location>
</feature>
<name>A0A8C5PWS4_9ANUR</name>
<reference evidence="14" key="1">
    <citation type="submission" date="2025-08" db="UniProtKB">
        <authorList>
            <consortium name="Ensembl"/>
        </authorList>
    </citation>
    <scope>IDENTIFICATION</scope>
</reference>
<dbReference type="GO" id="GO:0008270">
    <property type="term" value="F:zinc ion binding"/>
    <property type="evidence" value="ECO:0007669"/>
    <property type="project" value="UniProtKB-KW"/>
</dbReference>
<dbReference type="GO" id="GO:0042802">
    <property type="term" value="F:identical protein binding"/>
    <property type="evidence" value="ECO:0007669"/>
    <property type="project" value="UniProtKB-ARBA"/>
</dbReference>
<dbReference type="AlphaFoldDB" id="A0A8C5PWS4"/>
<keyword evidence="10" id="KW-0539">Nucleus</keyword>
<evidence type="ECO:0000259" key="13">
    <source>
        <dbReference type="PROSITE" id="PS50157"/>
    </source>
</evidence>
<evidence type="ECO:0000256" key="5">
    <source>
        <dbReference type="ARBA" id="ARBA00022771"/>
    </source>
</evidence>
<dbReference type="InterPro" id="IPR050758">
    <property type="entry name" value="Znf_C2H2-type"/>
</dbReference>
<feature type="domain" description="C2H2-type" evidence="13">
    <location>
        <begin position="703"/>
        <end position="730"/>
    </location>
</feature>
<feature type="domain" description="C2H2-type" evidence="13">
    <location>
        <begin position="303"/>
        <end position="328"/>
    </location>
</feature>
<feature type="domain" description="C2H2-type" evidence="13">
    <location>
        <begin position="812"/>
        <end position="839"/>
    </location>
</feature>
<dbReference type="SMART" id="SM00355">
    <property type="entry name" value="ZnF_C2H2"/>
    <property type="match status" value="10"/>
</dbReference>
<dbReference type="FunFam" id="3.30.160.60:FF:001009">
    <property type="entry name" value="Zinc finger protein 26"/>
    <property type="match status" value="1"/>
</dbReference>
<evidence type="ECO:0000256" key="7">
    <source>
        <dbReference type="ARBA" id="ARBA00023015"/>
    </source>
</evidence>
<dbReference type="FunFam" id="3.30.160.60:FF:000965">
    <property type="entry name" value="Neurotrophin receptor-interacting factor homolog"/>
    <property type="match status" value="1"/>
</dbReference>
<feature type="domain" description="C2H2-type" evidence="13">
    <location>
        <begin position="756"/>
        <end position="783"/>
    </location>
</feature>
<protein>
    <recommendedName>
        <fullName evidence="13">C2H2-type domain-containing protein</fullName>
    </recommendedName>
</protein>
<keyword evidence="5 11" id="KW-0863">Zinc-finger</keyword>
<reference evidence="14" key="2">
    <citation type="submission" date="2025-09" db="UniProtKB">
        <authorList>
            <consortium name="Ensembl"/>
        </authorList>
    </citation>
    <scope>IDENTIFICATION</scope>
</reference>
<feature type="domain" description="C2H2-type" evidence="13">
    <location>
        <begin position="896"/>
        <end position="923"/>
    </location>
</feature>
<evidence type="ECO:0000256" key="10">
    <source>
        <dbReference type="ARBA" id="ARBA00023242"/>
    </source>
</evidence>
<dbReference type="GO" id="GO:0005634">
    <property type="term" value="C:nucleus"/>
    <property type="evidence" value="ECO:0007669"/>
    <property type="project" value="UniProtKB-SubCell"/>
</dbReference>
<evidence type="ECO:0000256" key="6">
    <source>
        <dbReference type="ARBA" id="ARBA00022833"/>
    </source>
</evidence>
<keyword evidence="4" id="KW-0677">Repeat</keyword>
<feature type="region of interest" description="Disordered" evidence="12">
    <location>
        <begin position="412"/>
        <end position="447"/>
    </location>
</feature>
<dbReference type="FunFam" id="3.30.160.60:FF:000508">
    <property type="entry name" value="Myeloid zinc finger 1"/>
    <property type="match status" value="1"/>
</dbReference>
<feature type="domain" description="C2H2-type" evidence="13">
    <location>
        <begin position="840"/>
        <end position="867"/>
    </location>
</feature>
<sequence length="938" mass="104720">MKNYKDVLLEDQEPFRSMAKDSTGAHFSEKLHHEMIPLFSINQEKTVTHHTATNLQGQTPLLRNIGDVPNYDLPAEQTPMDSVSHFVKEELATFEGKETHAPTEPALPEHIPVAIKEELTLWQNKDLTWTDHHTTNAINDRIQIQEKSVCSEKGGNSTNVSSPPQLDYSVDIYNCTDHKYFSRTSDRCPPGAIPKNKDPKSSGFIDQPPLESGCRLQQKRHPGDMSVSDHKDCLTGGTILLDTRLGHTDEILDSCSGHKEHLSDGSDLLARQLSHKDAERLDCSDLKGFTTSEQPLTPHRVICPCSVTEKCFSSHSNLLTHRKVHSGQILMVDSLGIVTGVTRARAAPAVRRLREIKPKPVQALPVEKEAVEAYSCQGEGSCLHTGAADKGIIATKEHKPTECMATHNKVVPASLKNRKRKVANTSKGRGKPTSSREGRPPTGTPKEAECVSVHVKEEPDTWEQVIVTDTDIYPLAESMQTDPTHIKTESPSCKEKHTGDTELTEQMHMECTSVHIKEESDSWEEVIVPGTDVEGPADSAHVECTSVHIKEDSEDGGSDLDTSTEDPQTAHPSASIKEESDSWKELTVTEDYITTRIKDESDSSEDENLTDTDDHTPGDGSQAEDQSCHSKEESGSCEEDADLPTHGGVLTCNECGKRFKRKFAYMSHQKKHAVERMFNCHNCQKFFVADSEKQPTTTNKIKFTCSVCSVVCTRKTNLISHYKTHLEKEIVPCDNCKKTCSGKYNLLTHRKIEVPVPCSECGKFFSNPARLSAHQMMHTEEKPFSCSTCGKCFRTHFSLVRHNLNHVRVKRFLCLVCGKLFLYKSKLIEHNMSHTGDKPFSCPECGKRFSTNSDLIKHERVHTGEKPFSCTECGKCFKQKSILVSHRRSHTGEKPYACSQCDKRYASKYSLRNHEKGHPGEKPSQVLNVLLVNPVVLT</sequence>
<proteinExistence type="inferred from homology"/>
<dbReference type="OrthoDB" id="10015593at2759"/>
<dbReference type="InterPro" id="IPR013087">
    <property type="entry name" value="Znf_C2H2_type"/>
</dbReference>
<keyword evidence="15" id="KW-1185">Reference proteome</keyword>
<dbReference type="FunFam" id="3.30.160.60:FF:002343">
    <property type="entry name" value="Zinc finger protein 33A"/>
    <property type="match status" value="1"/>
</dbReference>
<comment type="subcellular location">
    <subcellularLocation>
        <location evidence="1">Nucleus</location>
    </subcellularLocation>
</comment>
<feature type="compositionally biased region" description="Polar residues" evidence="12">
    <location>
        <begin position="423"/>
        <end position="433"/>
    </location>
</feature>
<evidence type="ECO:0000256" key="4">
    <source>
        <dbReference type="ARBA" id="ARBA00022737"/>
    </source>
</evidence>
<keyword evidence="7" id="KW-0805">Transcription regulation</keyword>
<feature type="domain" description="C2H2-type" evidence="13">
    <location>
        <begin position="650"/>
        <end position="677"/>
    </location>
</feature>
<dbReference type="InterPro" id="IPR036236">
    <property type="entry name" value="Znf_C2H2_sf"/>
</dbReference>
<evidence type="ECO:0000256" key="9">
    <source>
        <dbReference type="ARBA" id="ARBA00023163"/>
    </source>
</evidence>
<dbReference type="PANTHER" id="PTHR23234">
    <property type="entry name" value="ZNF44 PROTEIN"/>
    <property type="match status" value="1"/>
</dbReference>
<organism evidence="14 15">
    <name type="scientific">Leptobrachium leishanense</name>
    <name type="common">Leishan spiny toad</name>
    <dbReference type="NCBI Taxonomy" id="445787"/>
    <lineage>
        <taxon>Eukaryota</taxon>
        <taxon>Metazoa</taxon>
        <taxon>Chordata</taxon>
        <taxon>Craniata</taxon>
        <taxon>Vertebrata</taxon>
        <taxon>Euteleostomi</taxon>
        <taxon>Amphibia</taxon>
        <taxon>Batrachia</taxon>
        <taxon>Anura</taxon>
        <taxon>Pelobatoidea</taxon>
        <taxon>Megophryidae</taxon>
        <taxon>Leptobrachium</taxon>
    </lineage>
</organism>
<dbReference type="Pfam" id="PF00096">
    <property type="entry name" value="zf-C2H2"/>
    <property type="match status" value="5"/>
</dbReference>
<feature type="compositionally biased region" description="Acidic residues" evidence="12">
    <location>
        <begin position="602"/>
        <end position="611"/>
    </location>
</feature>
<accession>A0A8C5PWS4</accession>
<evidence type="ECO:0000256" key="3">
    <source>
        <dbReference type="ARBA" id="ARBA00022723"/>
    </source>
</evidence>
<keyword evidence="8" id="KW-0238">DNA-binding</keyword>
<feature type="domain" description="C2H2-type" evidence="13">
    <location>
        <begin position="784"/>
        <end position="811"/>
    </location>
</feature>
<dbReference type="PROSITE" id="PS00028">
    <property type="entry name" value="ZINC_FINGER_C2H2_1"/>
    <property type="match status" value="8"/>
</dbReference>